<keyword evidence="3" id="KW-1185">Reference proteome</keyword>
<name>K0TND4_THAOC</name>
<protein>
    <submittedName>
        <fullName evidence="2">Uncharacterized protein</fullName>
    </submittedName>
</protein>
<accession>K0TND4</accession>
<evidence type="ECO:0000313" key="3">
    <source>
        <dbReference type="Proteomes" id="UP000266841"/>
    </source>
</evidence>
<reference evidence="2 3" key="1">
    <citation type="journal article" date="2012" name="Genome Biol.">
        <title>Genome and low-iron response of an oceanic diatom adapted to chronic iron limitation.</title>
        <authorList>
            <person name="Lommer M."/>
            <person name="Specht M."/>
            <person name="Roy A.S."/>
            <person name="Kraemer L."/>
            <person name="Andreson R."/>
            <person name="Gutowska M.A."/>
            <person name="Wolf J."/>
            <person name="Bergner S.V."/>
            <person name="Schilhabel M.B."/>
            <person name="Klostermeier U.C."/>
            <person name="Beiko R.G."/>
            <person name="Rosenstiel P."/>
            <person name="Hippler M."/>
            <person name="Laroche J."/>
        </authorList>
    </citation>
    <scope>NUCLEOTIDE SEQUENCE [LARGE SCALE GENOMIC DNA]</scope>
    <source>
        <strain evidence="2 3">CCMP1005</strain>
    </source>
</reference>
<gene>
    <name evidence="2" type="ORF">THAOC_01152</name>
</gene>
<dbReference type="AlphaFoldDB" id="K0TND4"/>
<comment type="caution">
    <text evidence="2">The sequence shown here is derived from an EMBL/GenBank/DDBJ whole genome shotgun (WGS) entry which is preliminary data.</text>
</comment>
<organism evidence="2 3">
    <name type="scientific">Thalassiosira oceanica</name>
    <name type="common">Marine diatom</name>
    <dbReference type="NCBI Taxonomy" id="159749"/>
    <lineage>
        <taxon>Eukaryota</taxon>
        <taxon>Sar</taxon>
        <taxon>Stramenopiles</taxon>
        <taxon>Ochrophyta</taxon>
        <taxon>Bacillariophyta</taxon>
        <taxon>Coscinodiscophyceae</taxon>
        <taxon>Thalassiosirophycidae</taxon>
        <taxon>Thalassiosirales</taxon>
        <taxon>Thalassiosiraceae</taxon>
        <taxon>Thalassiosira</taxon>
    </lineage>
</organism>
<feature type="region of interest" description="Disordered" evidence="1">
    <location>
        <begin position="9"/>
        <end position="38"/>
    </location>
</feature>
<sequence length="162" mass="17890">MAFIKLKFGGGRKSPTEMRRQSGIGGVASNFGVSKKPIPKPSADFKMLNVASDTKEEKQRTYSNSPLDLSTNTTCTVDLSSTSRTSSVFVDVEYVKSALASNMETGSRRNSRSRRTGRLLKDCQAASEDVAHREAQRYLDTPIHTQSRLSVLRLRRSRGLSS</sequence>
<dbReference type="EMBL" id="AGNL01001373">
    <property type="protein sequence ID" value="EJK77041.1"/>
    <property type="molecule type" value="Genomic_DNA"/>
</dbReference>
<proteinExistence type="predicted"/>
<evidence type="ECO:0000313" key="2">
    <source>
        <dbReference type="EMBL" id="EJK77041.1"/>
    </source>
</evidence>
<evidence type="ECO:0000256" key="1">
    <source>
        <dbReference type="SAM" id="MobiDB-lite"/>
    </source>
</evidence>
<dbReference type="Proteomes" id="UP000266841">
    <property type="component" value="Unassembled WGS sequence"/>
</dbReference>